<name>A0ABQ6MNV8_9STRA</name>
<evidence type="ECO:0000313" key="4">
    <source>
        <dbReference type="EMBL" id="GMI29987.1"/>
    </source>
</evidence>
<feature type="domain" description="Myb-like" evidence="2">
    <location>
        <begin position="278"/>
        <end position="332"/>
    </location>
</feature>
<protein>
    <submittedName>
        <fullName evidence="4">Uncharacterized protein</fullName>
    </submittedName>
</protein>
<reference evidence="4 5" key="1">
    <citation type="journal article" date="2023" name="Commun. Biol.">
        <title>Genome analysis of Parmales, the sister group of diatoms, reveals the evolutionary specialization of diatoms from phago-mixotrophs to photoautotrophs.</title>
        <authorList>
            <person name="Ban H."/>
            <person name="Sato S."/>
            <person name="Yoshikawa S."/>
            <person name="Yamada K."/>
            <person name="Nakamura Y."/>
            <person name="Ichinomiya M."/>
            <person name="Sato N."/>
            <person name="Blanc-Mathieu R."/>
            <person name="Endo H."/>
            <person name="Kuwata A."/>
            <person name="Ogata H."/>
        </authorList>
    </citation>
    <scope>NUCLEOTIDE SEQUENCE [LARGE SCALE GENOMIC DNA]</scope>
</reference>
<keyword evidence="5" id="KW-1185">Reference proteome</keyword>
<dbReference type="CDD" id="cd00167">
    <property type="entry name" value="SANT"/>
    <property type="match status" value="1"/>
</dbReference>
<feature type="domain" description="Myb-like" evidence="2">
    <location>
        <begin position="333"/>
        <end position="383"/>
    </location>
</feature>
<dbReference type="EMBL" id="BRYB01003074">
    <property type="protein sequence ID" value="GMI29987.1"/>
    <property type="molecule type" value="Genomic_DNA"/>
</dbReference>
<feature type="compositionally biased region" description="Low complexity" evidence="1">
    <location>
        <begin position="203"/>
        <end position="239"/>
    </location>
</feature>
<feature type="domain" description="HTH myb-type" evidence="3">
    <location>
        <begin position="340"/>
        <end position="389"/>
    </location>
</feature>
<evidence type="ECO:0000259" key="3">
    <source>
        <dbReference type="PROSITE" id="PS51294"/>
    </source>
</evidence>
<dbReference type="PROSITE" id="PS51294">
    <property type="entry name" value="HTH_MYB"/>
    <property type="match status" value="1"/>
</dbReference>
<dbReference type="PANTHER" id="PTHR45614">
    <property type="entry name" value="MYB PROTEIN-RELATED"/>
    <property type="match status" value="1"/>
</dbReference>
<dbReference type="InterPro" id="IPR050560">
    <property type="entry name" value="MYB_TF"/>
</dbReference>
<feature type="compositionally biased region" description="Pro residues" evidence="1">
    <location>
        <begin position="26"/>
        <end position="43"/>
    </location>
</feature>
<feature type="compositionally biased region" description="Pro residues" evidence="1">
    <location>
        <begin position="53"/>
        <end position="63"/>
    </location>
</feature>
<evidence type="ECO:0000256" key="1">
    <source>
        <dbReference type="SAM" id="MobiDB-lite"/>
    </source>
</evidence>
<dbReference type="Proteomes" id="UP001165060">
    <property type="component" value="Unassembled WGS sequence"/>
</dbReference>
<accession>A0ABQ6MNV8</accession>
<gene>
    <name evidence="4" type="ORF">TeGR_g8333</name>
</gene>
<feature type="region of interest" description="Disordered" evidence="1">
    <location>
        <begin position="173"/>
        <end position="266"/>
    </location>
</feature>
<sequence>MDARGDLVDARCSLDVLSEGASLSQPLPPPSLPASPRSEPPSSKPRGQHSRPAPAPLPPPASSPPSGKGDSLDRLVKTCESGGLATLFPWHPDDDDALYRTVLSHSSAAQGGAMSIADIAAELNARRPSDPPFTEGEVHHRWNVELQPTVSSGDLRGEGWQCRLRVEREDLLASSTPQRWSGPPSAGGPPPPRKPHRKGGVRTTKTTRTLKMTNTTETTETTTFSSVSRTTTSSSSGADDAAEVEAGREAAAVSRDARTRRRATSLESVPLSKAVRYFTEEENGLMVGFVKANPPGAGEGDFRDWQGLSATLRAAGYDRTPKQCRERYQNNLATNLSAEKFSLEEDERLVRMVKHFGTKWATIKGHMPGRSENGLKNRWNSKTFKAWKKLQDAREKAAAKPSALGEHNVAAAGANIAAAADESVEEDAMVMTPAADAAAGGGGDKENSSRAAN</sequence>
<dbReference type="InterPro" id="IPR001005">
    <property type="entry name" value="SANT/Myb"/>
</dbReference>
<feature type="region of interest" description="Disordered" evidence="1">
    <location>
        <begin position="19"/>
        <end position="76"/>
    </location>
</feature>
<dbReference type="PROSITE" id="PS50090">
    <property type="entry name" value="MYB_LIKE"/>
    <property type="match status" value="2"/>
</dbReference>
<dbReference type="Pfam" id="PF00249">
    <property type="entry name" value="Myb_DNA-binding"/>
    <property type="match status" value="1"/>
</dbReference>
<evidence type="ECO:0000313" key="5">
    <source>
        <dbReference type="Proteomes" id="UP001165060"/>
    </source>
</evidence>
<dbReference type="SUPFAM" id="SSF46689">
    <property type="entry name" value="Homeodomain-like"/>
    <property type="match status" value="1"/>
</dbReference>
<dbReference type="InterPro" id="IPR017930">
    <property type="entry name" value="Myb_dom"/>
</dbReference>
<dbReference type="Gene3D" id="1.10.10.60">
    <property type="entry name" value="Homeodomain-like"/>
    <property type="match status" value="1"/>
</dbReference>
<dbReference type="PANTHER" id="PTHR45614:SF25">
    <property type="entry name" value="MYB PROTEIN"/>
    <property type="match status" value="1"/>
</dbReference>
<feature type="region of interest" description="Disordered" evidence="1">
    <location>
        <begin position="421"/>
        <end position="453"/>
    </location>
</feature>
<feature type="compositionally biased region" description="Basic and acidic residues" evidence="1">
    <location>
        <begin position="443"/>
        <end position="453"/>
    </location>
</feature>
<proteinExistence type="predicted"/>
<evidence type="ECO:0000259" key="2">
    <source>
        <dbReference type="PROSITE" id="PS50090"/>
    </source>
</evidence>
<organism evidence="4 5">
    <name type="scientific">Tetraparma gracilis</name>
    <dbReference type="NCBI Taxonomy" id="2962635"/>
    <lineage>
        <taxon>Eukaryota</taxon>
        <taxon>Sar</taxon>
        <taxon>Stramenopiles</taxon>
        <taxon>Ochrophyta</taxon>
        <taxon>Bolidophyceae</taxon>
        <taxon>Parmales</taxon>
        <taxon>Triparmaceae</taxon>
        <taxon>Tetraparma</taxon>
    </lineage>
</organism>
<dbReference type="SMART" id="SM00717">
    <property type="entry name" value="SANT"/>
    <property type="match status" value="2"/>
</dbReference>
<comment type="caution">
    <text evidence="4">The sequence shown here is derived from an EMBL/GenBank/DDBJ whole genome shotgun (WGS) entry which is preliminary data.</text>
</comment>
<dbReference type="InterPro" id="IPR009057">
    <property type="entry name" value="Homeodomain-like_sf"/>
</dbReference>